<gene>
    <name evidence="2" type="ORF">HU772_004960</name>
</gene>
<keyword evidence="3" id="KW-1185">Reference proteome</keyword>
<keyword evidence="1" id="KW-0812">Transmembrane</keyword>
<proteinExistence type="predicted"/>
<dbReference type="PANTHER" id="PTHR32305:SF15">
    <property type="entry name" value="PROTEIN RHSA-RELATED"/>
    <property type="match status" value="1"/>
</dbReference>
<keyword evidence="1" id="KW-0472">Membrane</keyword>
<dbReference type="InterPro" id="IPR050708">
    <property type="entry name" value="T6SS_VgrG/RHS"/>
</dbReference>
<dbReference type="KEGG" id="pxn:HU772_004960"/>
<dbReference type="InterPro" id="IPR022385">
    <property type="entry name" value="Rhs_assc_core"/>
</dbReference>
<protein>
    <recommendedName>
        <fullName evidence="4">RHS repeat-associated core domain-containing protein</fullName>
    </recommendedName>
</protein>
<evidence type="ECO:0000313" key="2">
    <source>
        <dbReference type="EMBL" id="QXI39435.1"/>
    </source>
</evidence>
<dbReference type="Gene3D" id="2.180.10.10">
    <property type="entry name" value="RHS repeat-associated core"/>
    <property type="match status" value="1"/>
</dbReference>
<evidence type="ECO:0008006" key="4">
    <source>
        <dbReference type="Google" id="ProtNLM"/>
    </source>
</evidence>
<accession>A0A9E6PXM7</accession>
<dbReference type="PANTHER" id="PTHR32305">
    <property type="match status" value="1"/>
</dbReference>
<reference evidence="2 3" key="2">
    <citation type="journal article" date="2021" name="Microorganisms">
        <title>The Ever-Expanding Pseudomonas Genus: Description of 43 New Species and Partition of the Pseudomonas putida Group.</title>
        <authorList>
            <person name="Girard L."/>
            <person name="Lood C."/>
            <person name="Hofte M."/>
            <person name="Vandamme P."/>
            <person name="Rokni-Zadeh H."/>
            <person name="van Noort V."/>
            <person name="Lavigne R."/>
            <person name="De Mot R."/>
        </authorList>
    </citation>
    <scope>NUCLEOTIDE SEQUENCE [LARGE SCALE GENOMIC DNA]</scope>
    <source>
        <strain evidence="2 3">RW9S1A</strain>
    </source>
</reference>
<dbReference type="NCBIfam" id="TIGR03696">
    <property type="entry name" value="Rhs_assc_core"/>
    <property type="match status" value="1"/>
</dbReference>
<organism evidence="2 3">
    <name type="scientific">Pseudomonas xantholysinigenes</name>
    <dbReference type="NCBI Taxonomy" id="2745490"/>
    <lineage>
        <taxon>Bacteria</taxon>
        <taxon>Pseudomonadati</taxon>
        <taxon>Pseudomonadota</taxon>
        <taxon>Gammaproteobacteria</taxon>
        <taxon>Pseudomonadales</taxon>
        <taxon>Pseudomonadaceae</taxon>
        <taxon>Pseudomonas</taxon>
    </lineage>
</organism>
<dbReference type="Proteomes" id="UP000633418">
    <property type="component" value="Chromosome"/>
</dbReference>
<dbReference type="RefSeq" id="WP_186659355.1">
    <property type="nucleotide sequence ID" value="NZ_CP077095.1"/>
</dbReference>
<evidence type="ECO:0000313" key="3">
    <source>
        <dbReference type="Proteomes" id="UP000633418"/>
    </source>
</evidence>
<dbReference type="EMBL" id="CP077095">
    <property type="protein sequence ID" value="QXI39435.1"/>
    <property type="molecule type" value="Genomic_DNA"/>
</dbReference>
<name>A0A9E6PXM7_9PSED</name>
<reference evidence="2 3" key="1">
    <citation type="journal article" date="2020" name="Microorganisms">
        <title>Reliable Identification of Environmental Pseudomonas Isolates Using the rpoD Gene.</title>
        <authorList>
            <consortium name="The Broad Institute Genome Sequencing Platform"/>
            <person name="Girard L."/>
            <person name="Lood C."/>
            <person name="Rokni-Zadeh H."/>
            <person name="van Noort V."/>
            <person name="Lavigne R."/>
            <person name="De Mot R."/>
        </authorList>
    </citation>
    <scope>NUCLEOTIDE SEQUENCE [LARGE SCALE GENOMIC DNA]</scope>
    <source>
        <strain evidence="2 3">RW9S1A</strain>
    </source>
</reference>
<sequence>MSTASLVLGRQTFDGLGRQTSVEVAGRITHYHYRPGQLPPVANTLADGKRIDFTYEPQLDNALLSAAPENGSPEYLHYHPQLARPMKASGALGTLQWQFTPSGAAQADTWTEDGNSHSSQWRTSLGGRLLGFTDSSGSEHQRIYDACGRLEQIVVDRVSTHFAYDALSRLQRETTHDLDTARTLEQQLTYDTMGREASRTLTLTGEGEPRVITQTLEYSALDQVILRSWNDGQEQLEERFAYDVRGRLVQVVTTTGTGPCDPFGNVIVEQHFIFNALDGYRQVTCIFDDGSQDIATYCYAADDPCQVVAINHTHPSWPARIDLRYDSHGRLVADSLGRVLTWDAQERLQRVEYQGRTCEYRYTPDGRLRDRIIDGVLNRSFFSANQLTHEQSGDERLHRVGDENRLYALGKVTEGIRQNTLLGCDGQGSVRLQVGDRLQSLHYGAHGTEQDNDQQQPFGYAGERREPLTGWYMAAGYRPYDPLLMVFLAPDSESPFGRGGINAYAYCAGDPVNRIDPDGHSWQTWLLAGAGIAVGAIATIASLGTASAALSVVLAGSAMTASGMLAVTTAALNTVSLSTGVAAMALQAKGTHENAAHILGWISLGAGAASLLSAAKSLGSGSLAHASKSASRLPGATAVGPISKPTHWVKRSAVLYARSDDVEDVVWHTNLWGKNIRAFETHGSPTGQLMNAQGQAEDPVRIALREIAPRLSDLPGDVPIVLLACHGGKSGAAQKIADTLRRPVYGYDQSIFVKRTAWMQHLWVDDAGTSIPTQQAAKPHALGTLAADRELAAGRLYFPRK</sequence>
<keyword evidence="1" id="KW-1133">Transmembrane helix</keyword>
<feature type="transmembrane region" description="Helical" evidence="1">
    <location>
        <begin position="525"/>
        <end position="553"/>
    </location>
</feature>
<evidence type="ECO:0000256" key="1">
    <source>
        <dbReference type="SAM" id="Phobius"/>
    </source>
</evidence>
<dbReference type="AlphaFoldDB" id="A0A9E6PXM7"/>